<name>A0A345IEY3_9DEIO</name>
<feature type="transmembrane region" description="Helical" evidence="8">
    <location>
        <begin position="222"/>
        <end position="242"/>
    </location>
</feature>
<evidence type="ECO:0000256" key="4">
    <source>
        <dbReference type="ARBA" id="ARBA00022692"/>
    </source>
</evidence>
<dbReference type="GO" id="GO:0005886">
    <property type="term" value="C:plasma membrane"/>
    <property type="evidence" value="ECO:0007669"/>
    <property type="project" value="UniProtKB-SubCell"/>
</dbReference>
<dbReference type="STRING" id="1288484.GCA_000348665_00428"/>
<dbReference type="GeneID" id="59164107"/>
<dbReference type="Proteomes" id="UP000253744">
    <property type="component" value="Chromosome"/>
</dbReference>
<feature type="transmembrane region" description="Helical" evidence="8">
    <location>
        <begin position="46"/>
        <end position="67"/>
    </location>
</feature>
<protein>
    <submittedName>
        <fullName evidence="9">ZIP family metal transporter</fullName>
    </submittedName>
</protein>
<evidence type="ECO:0000313" key="10">
    <source>
        <dbReference type="Proteomes" id="UP000253744"/>
    </source>
</evidence>
<feature type="transmembrane region" description="Helical" evidence="8">
    <location>
        <begin position="18"/>
        <end position="39"/>
    </location>
</feature>
<evidence type="ECO:0000256" key="2">
    <source>
        <dbReference type="ARBA" id="ARBA00006939"/>
    </source>
</evidence>
<dbReference type="KEGG" id="dwu:DVJ83_02760"/>
<sequence>MPGVDFAFFDNLAPPTQALLATIFTWSLTALGASVVLFTRSVSSRLLNIAQGLAAGVMLAASFWSLLAPAIEFAENQGMTPWLPPALGLLLGAAFVGLLDKVLPHLHPGFARDQAEGLPARWSQGALLLAAMTLHNLPEGMAVGVSFGAAGAGVEGATLGSALALALGIGLQNIPEGLAVALPLRAAGLSRRRAFLFGQASGLVEPLGGWLGAAFVGASLPLMPYALSFAAGAMIFVVIEELIPEAQRGGNADIATQATLLGFVAMMILDVALG</sequence>
<feature type="transmembrane region" description="Helical" evidence="8">
    <location>
        <begin position="254"/>
        <end position="273"/>
    </location>
</feature>
<keyword evidence="5" id="KW-0862">Zinc</keyword>
<proteinExistence type="inferred from homology"/>
<evidence type="ECO:0000256" key="1">
    <source>
        <dbReference type="ARBA" id="ARBA00004651"/>
    </source>
</evidence>
<evidence type="ECO:0000256" key="7">
    <source>
        <dbReference type="ARBA" id="ARBA00023136"/>
    </source>
</evidence>
<keyword evidence="6 8" id="KW-1133">Transmembrane helix</keyword>
<comment type="similarity">
    <text evidence="2">Belongs to the ZIP transporter (TC 2.A.5) family.</text>
</comment>
<dbReference type="PANTHER" id="PTHR11040:SF211">
    <property type="entry name" value="ZINC TRANSPORTER ZIP11"/>
    <property type="match status" value="1"/>
</dbReference>
<dbReference type="EMBL" id="CP031158">
    <property type="protein sequence ID" value="AXG98255.1"/>
    <property type="molecule type" value="Genomic_DNA"/>
</dbReference>
<evidence type="ECO:0000256" key="5">
    <source>
        <dbReference type="ARBA" id="ARBA00022833"/>
    </source>
</evidence>
<dbReference type="PANTHER" id="PTHR11040">
    <property type="entry name" value="ZINC/IRON TRANSPORTER"/>
    <property type="match status" value="1"/>
</dbReference>
<dbReference type="RefSeq" id="WP_017869362.1">
    <property type="nucleotide sequence ID" value="NZ_BMLZ01000001.1"/>
</dbReference>
<dbReference type="InterPro" id="IPR003689">
    <property type="entry name" value="ZIP"/>
</dbReference>
<evidence type="ECO:0000256" key="8">
    <source>
        <dbReference type="SAM" id="Phobius"/>
    </source>
</evidence>
<dbReference type="GO" id="GO:0005385">
    <property type="term" value="F:zinc ion transmembrane transporter activity"/>
    <property type="evidence" value="ECO:0007669"/>
    <property type="project" value="TreeGrafter"/>
</dbReference>
<dbReference type="AlphaFoldDB" id="A0A345IEY3"/>
<organism evidence="9 10">
    <name type="scientific">Deinococcus wulumuqiensis</name>
    <dbReference type="NCBI Taxonomy" id="980427"/>
    <lineage>
        <taxon>Bacteria</taxon>
        <taxon>Thermotogati</taxon>
        <taxon>Deinococcota</taxon>
        <taxon>Deinococci</taxon>
        <taxon>Deinococcales</taxon>
        <taxon>Deinococcaceae</taxon>
        <taxon>Deinococcus</taxon>
    </lineage>
</organism>
<keyword evidence="7 8" id="KW-0472">Membrane</keyword>
<comment type="subcellular location">
    <subcellularLocation>
        <location evidence="1">Cell membrane</location>
        <topology evidence="1">Multi-pass membrane protein</topology>
    </subcellularLocation>
</comment>
<reference evidence="9 10" key="1">
    <citation type="submission" date="2018-07" db="EMBL/GenBank/DDBJ databases">
        <title>Complete Genome and Methylome Analysis of Deinococcus wulumuqiensis NEB 479.</title>
        <authorList>
            <person name="Fomenkov A."/>
            <person name="Luyten Y."/>
            <person name="Vincze T."/>
            <person name="Anton B.P."/>
            <person name="Clark T."/>
            <person name="Roberts R.J."/>
            <person name="Morgan R.D."/>
        </authorList>
    </citation>
    <scope>NUCLEOTIDE SEQUENCE [LARGE SCALE GENOMIC DNA]</scope>
    <source>
        <strain evidence="9 10">NEB 479</strain>
    </source>
</reference>
<keyword evidence="3" id="KW-1003">Cell membrane</keyword>
<dbReference type="Pfam" id="PF02535">
    <property type="entry name" value="Zip"/>
    <property type="match status" value="2"/>
</dbReference>
<keyword evidence="4 8" id="KW-0812">Transmembrane</keyword>
<gene>
    <name evidence="9" type="ORF">DVJ83_02760</name>
</gene>
<evidence type="ECO:0000256" key="3">
    <source>
        <dbReference type="ARBA" id="ARBA00022475"/>
    </source>
</evidence>
<evidence type="ECO:0000256" key="6">
    <source>
        <dbReference type="ARBA" id="ARBA00022989"/>
    </source>
</evidence>
<feature type="transmembrane region" description="Helical" evidence="8">
    <location>
        <begin position="79"/>
        <end position="99"/>
    </location>
</feature>
<evidence type="ECO:0000313" key="9">
    <source>
        <dbReference type="EMBL" id="AXG98255.1"/>
    </source>
</evidence>
<accession>A0A345IEY3</accession>